<dbReference type="GO" id="GO:0008270">
    <property type="term" value="F:zinc ion binding"/>
    <property type="evidence" value="ECO:0007669"/>
    <property type="project" value="UniProtKB-KW"/>
</dbReference>
<dbReference type="EMBL" id="KI517426">
    <property type="protein sequence ID" value="ESQ46609.1"/>
    <property type="molecule type" value="Genomic_DNA"/>
</dbReference>
<name>V4LS36_EUTSA</name>
<dbReference type="PANTHER" id="PTHR46151">
    <property type="entry name" value="NEP1-INTERACTING PROTEIN-LIKE 2"/>
    <property type="match status" value="1"/>
</dbReference>
<dbReference type="GO" id="GO:0016567">
    <property type="term" value="P:protein ubiquitination"/>
    <property type="evidence" value="ECO:0007669"/>
    <property type="project" value="UniProtKB-UniPathway"/>
</dbReference>
<dbReference type="SUPFAM" id="SSF57850">
    <property type="entry name" value="RING/U-box"/>
    <property type="match status" value="1"/>
</dbReference>
<evidence type="ECO:0000259" key="7">
    <source>
        <dbReference type="PROSITE" id="PS50089"/>
    </source>
</evidence>
<evidence type="ECO:0000256" key="6">
    <source>
        <dbReference type="PROSITE-ProRule" id="PRU00175"/>
    </source>
</evidence>
<organism evidence="8 9">
    <name type="scientific">Eutrema salsugineum</name>
    <name type="common">Saltwater cress</name>
    <name type="synonym">Sisymbrium salsugineum</name>
    <dbReference type="NCBI Taxonomy" id="72664"/>
    <lineage>
        <taxon>Eukaryota</taxon>
        <taxon>Viridiplantae</taxon>
        <taxon>Streptophyta</taxon>
        <taxon>Embryophyta</taxon>
        <taxon>Tracheophyta</taxon>
        <taxon>Spermatophyta</taxon>
        <taxon>Magnoliopsida</taxon>
        <taxon>eudicotyledons</taxon>
        <taxon>Gunneridae</taxon>
        <taxon>Pentapetalae</taxon>
        <taxon>rosids</taxon>
        <taxon>malvids</taxon>
        <taxon>Brassicales</taxon>
        <taxon>Brassicaceae</taxon>
        <taxon>Eutremeae</taxon>
        <taxon>Eutrema</taxon>
    </lineage>
</organism>
<evidence type="ECO:0000256" key="3">
    <source>
        <dbReference type="ARBA" id="ARBA00022771"/>
    </source>
</evidence>
<keyword evidence="3 6" id="KW-0863">Zinc-finger</keyword>
<dbReference type="Pfam" id="PF13639">
    <property type="entry name" value="zf-RING_2"/>
    <property type="match status" value="1"/>
</dbReference>
<feature type="non-terminal residue" evidence="8">
    <location>
        <position position="1"/>
    </location>
</feature>
<evidence type="ECO:0000313" key="9">
    <source>
        <dbReference type="Proteomes" id="UP000030689"/>
    </source>
</evidence>
<dbReference type="InterPro" id="IPR001841">
    <property type="entry name" value="Znf_RING"/>
</dbReference>
<dbReference type="InterPro" id="IPR013083">
    <property type="entry name" value="Znf_RING/FYVE/PHD"/>
</dbReference>
<evidence type="ECO:0000313" key="8">
    <source>
        <dbReference type="EMBL" id="ESQ46609.1"/>
    </source>
</evidence>
<keyword evidence="4" id="KW-0862">Zinc</keyword>
<comment type="subcellular location">
    <subcellularLocation>
        <location evidence="1">Membrane</location>
    </subcellularLocation>
</comment>
<keyword evidence="2" id="KW-0479">Metal-binding</keyword>
<proteinExistence type="predicted"/>
<evidence type="ECO:0000256" key="5">
    <source>
        <dbReference type="ARBA" id="ARBA00023136"/>
    </source>
</evidence>
<dbReference type="AlphaFoldDB" id="V4LS36"/>
<evidence type="ECO:0000256" key="4">
    <source>
        <dbReference type="ARBA" id="ARBA00022833"/>
    </source>
</evidence>
<sequence length="253" mass="29334">LLYFLKNTKMEESGAVTVNIDANTRNNQTSVHPSSHLNKVLINLFHKYQIFATDESYRTVNFTGCYCLPVSQIRLNLHSYEFSPNHLFNLIDSRLHDPPLSGHIAETIANQAVQKVWFPEPHTMVNIVLTEQVFETVSVSRLPEEETQKKEESTCAICLDDDHNNNETTDTLLPCPHRFHMSCIAEWLVRHREHDREHEPRDEEFELRIKKHEPKIEKGVPDTVLIVPDGPMTRSHTRKLAGAVQKFFTELWN</sequence>
<dbReference type="Proteomes" id="UP000030689">
    <property type="component" value="Unassembled WGS sequence"/>
</dbReference>
<accession>V4LS36</accession>
<dbReference type="UniPathway" id="UPA00143"/>
<evidence type="ECO:0000256" key="2">
    <source>
        <dbReference type="ARBA" id="ARBA00022723"/>
    </source>
</evidence>
<gene>
    <name evidence="8" type="ORF">EUTSA_v10000562mg</name>
</gene>
<dbReference type="Gene3D" id="3.30.40.10">
    <property type="entry name" value="Zinc/RING finger domain, C3HC4 (zinc finger)"/>
    <property type="match status" value="1"/>
</dbReference>
<reference evidence="8 9" key="1">
    <citation type="journal article" date="2013" name="Front. Plant Sci.">
        <title>The Reference Genome of the Halophytic Plant Eutrema salsugineum.</title>
        <authorList>
            <person name="Yang R."/>
            <person name="Jarvis D.E."/>
            <person name="Chen H."/>
            <person name="Beilstein M.A."/>
            <person name="Grimwood J."/>
            <person name="Jenkins J."/>
            <person name="Shu S."/>
            <person name="Prochnik S."/>
            <person name="Xin M."/>
            <person name="Ma C."/>
            <person name="Schmutz J."/>
            <person name="Wing R.A."/>
            <person name="Mitchell-Olds T."/>
            <person name="Schumaker K.S."/>
            <person name="Wang X."/>
        </authorList>
    </citation>
    <scope>NUCLEOTIDE SEQUENCE [LARGE SCALE GENOMIC DNA]</scope>
</reference>
<dbReference type="PROSITE" id="PS50089">
    <property type="entry name" value="ZF_RING_2"/>
    <property type="match status" value="1"/>
</dbReference>
<protein>
    <recommendedName>
        <fullName evidence="7">RING-type domain-containing protein</fullName>
    </recommendedName>
</protein>
<dbReference type="GO" id="GO:0016020">
    <property type="term" value="C:membrane"/>
    <property type="evidence" value="ECO:0007669"/>
    <property type="project" value="UniProtKB-SubCell"/>
</dbReference>
<feature type="domain" description="RING-type" evidence="7">
    <location>
        <begin position="155"/>
        <end position="203"/>
    </location>
</feature>
<keyword evidence="5" id="KW-0472">Membrane</keyword>
<dbReference type="OMA" id="ICLEDMR"/>
<evidence type="ECO:0000256" key="1">
    <source>
        <dbReference type="ARBA" id="ARBA00004370"/>
    </source>
</evidence>
<dbReference type="eggNOG" id="KOG0800">
    <property type="taxonomic scope" value="Eukaryota"/>
</dbReference>
<dbReference type="KEGG" id="eus:EUTSA_v10000562mg"/>
<keyword evidence="9" id="KW-1185">Reference proteome</keyword>
<dbReference type="PANTHER" id="PTHR46151:SF7">
    <property type="entry name" value="NEP1-INTERACTING PROTEIN 1"/>
    <property type="match status" value="1"/>
</dbReference>